<dbReference type="PANTHER" id="PTHR30363">
    <property type="entry name" value="HTH-TYPE TRANSCRIPTIONAL REGULATOR SRLR-RELATED"/>
    <property type="match status" value="1"/>
</dbReference>
<dbReference type="InterPro" id="IPR014036">
    <property type="entry name" value="DeoR-like_C"/>
</dbReference>
<protein>
    <submittedName>
        <fullName evidence="5">Glycerol-3-phosphate regulon repressor</fullName>
    </submittedName>
</protein>
<keyword evidence="1" id="KW-0678">Repressor</keyword>
<evidence type="ECO:0000256" key="3">
    <source>
        <dbReference type="ARBA" id="ARBA00023163"/>
    </source>
</evidence>
<dbReference type="InterPro" id="IPR037171">
    <property type="entry name" value="NagB/RpiA_transferase-like"/>
</dbReference>
<keyword evidence="3" id="KW-0804">Transcription</keyword>
<keyword evidence="6" id="KW-1185">Reference proteome</keyword>
<dbReference type="SMART" id="SM01134">
    <property type="entry name" value="DeoRC"/>
    <property type="match status" value="1"/>
</dbReference>
<dbReference type="Pfam" id="PF00455">
    <property type="entry name" value="DeoRC"/>
    <property type="match status" value="1"/>
</dbReference>
<organism evidence="5 6">
    <name type="scientific">Martelella mediterranea DSM 17316</name>
    <dbReference type="NCBI Taxonomy" id="1122214"/>
    <lineage>
        <taxon>Bacteria</taxon>
        <taxon>Pseudomonadati</taxon>
        <taxon>Pseudomonadota</taxon>
        <taxon>Alphaproteobacteria</taxon>
        <taxon>Hyphomicrobiales</taxon>
        <taxon>Aurantimonadaceae</taxon>
        <taxon>Martelella</taxon>
    </lineage>
</organism>
<evidence type="ECO:0000313" key="5">
    <source>
        <dbReference type="EMBL" id="AQZ49656.1"/>
    </source>
</evidence>
<dbReference type="SMART" id="SM00420">
    <property type="entry name" value="HTH_DEOR"/>
    <property type="match status" value="1"/>
</dbReference>
<evidence type="ECO:0000256" key="1">
    <source>
        <dbReference type="ARBA" id="ARBA00022491"/>
    </source>
</evidence>
<dbReference type="EMBL" id="CP020330">
    <property type="protein sequence ID" value="AQZ49656.1"/>
    <property type="molecule type" value="Genomic_DNA"/>
</dbReference>
<dbReference type="SUPFAM" id="SSF100950">
    <property type="entry name" value="NagB/RpiA/CoA transferase-like"/>
    <property type="match status" value="1"/>
</dbReference>
<dbReference type="InterPro" id="IPR001034">
    <property type="entry name" value="DeoR_HTH"/>
</dbReference>
<evidence type="ECO:0000256" key="2">
    <source>
        <dbReference type="ARBA" id="ARBA00023015"/>
    </source>
</evidence>
<dbReference type="InterPro" id="IPR050313">
    <property type="entry name" value="Carb_Metab_HTH_regulators"/>
</dbReference>
<dbReference type="SUPFAM" id="SSF46785">
    <property type="entry name" value="Winged helix' DNA-binding domain"/>
    <property type="match status" value="1"/>
</dbReference>
<reference evidence="5 6" key="1">
    <citation type="submission" date="2017-03" db="EMBL/GenBank/DDBJ databases">
        <title>Foreign affairs: Plasmid Transfer between Roseobacters and Rhizobia.</title>
        <authorList>
            <person name="Bartling P."/>
            <person name="Bunk B."/>
            <person name="Overmann J."/>
            <person name="Brinkmann H."/>
            <person name="Petersen J."/>
        </authorList>
    </citation>
    <scope>NUCLEOTIDE SEQUENCE [LARGE SCALE GENOMIC DNA]</scope>
    <source>
        <strain evidence="5 6">MACL11</strain>
    </source>
</reference>
<dbReference type="STRING" id="1122214.Mame_00273"/>
<evidence type="ECO:0000313" key="6">
    <source>
        <dbReference type="Proteomes" id="UP000191135"/>
    </source>
</evidence>
<dbReference type="GO" id="GO:0003700">
    <property type="term" value="F:DNA-binding transcription factor activity"/>
    <property type="evidence" value="ECO:0007669"/>
    <property type="project" value="InterPro"/>
</dbReference>
<dbReference type="PRINTS" id="PR00037">
    <property type="entry name" value="HTHLACR"/>
</dbReference>
<gene>
    <name evidence="5" type="primary">glpR_2</name>
    <name evidence="5" type="ORF">Mame_00273</name>
</gene>
<feature type="domain" description="HTH deoR-type" evidence="4">
    <location>
        <begin position="13"/>
        <end position="68"/>
    </location>
</feature>
<name>A0A1U9YW40_9HYPH</name>
<dbReference type="PROSITE" id="PS51000">
    <property type="entry name" value="HTH_DEOR_2"/>
    <property type="match status" value="1"/>
</dbReference>
<dbReference type="PANTHER" id="PTHR30363:SF4">
    <property type="entry name" value="GLYCEROL-3-PHOSPHATE REGULON REPRESSOR"/>
    <property type="match status" value="1"/>
</dbReference>
<dbReference type="Pfam" id="PF08220">
    <property type="entry name" value="HTH_DeoR"/>
    <property type="match status" value="1"/>
</dbReference>
<dbReference type="InterPro" id="IPR036390">
    <property type="entry name" value="WH_DNA-bd_sf"/>
</dbReference>
<dbReference type="KEGG" id="mmed:Mame_00273"/>
<proteinExistence type="predicted"/>
<keyword evidence="2" id="KW-0805">Transcription regulation</keyword>
<dbReference type="eggNOG" id="COG1349">
    <property type="taxonomic scope" value="Bacteria"/>
</dbReference>
<dbReference type="Proteomes" id="UP000191135">
    <property type="component" value="Chromosome"/>
</dbReference>
<evidence type="ECO:0000259" key="4">
    <source>
        <dbReference type="PROSITE" id="PS51000"/>
    </source>
</evidence>
<accession>A0A1U9YW40</accession>
<dbReference type="AlphaFoldDB" id="A0A1U9YW40"/>
<sequence length="271" mass="28635">MKATAKPGKAVSQTFRLDDLMQMAREEGRIVAEDAARRLGVTVQTIRRDLLTLSERGKLTRVHGGAVLPSGTANIGYDDRRALYAAEKAAIAEACAAAIPENAAIFMNIGTTMEAVAARLLGHKNLVVVTNNINVANILVANPGCEIVVAGGQLRRADGGLVGPLANRIVEQFKFDLAVIGCSAIDGDGDLLDFDMMEVGVSQTAIRRARKTVLVADHSKFARTAPARIASLADIATFFTDQPLAAPLAERCREWGTDVVVSGGRQVAASG</sequence>
<dbReference type="Gene3D" id="3.40.50.1360">
    <property type="match status" value="1"/>
</dbReference>